<dbReference type="AlphaFoldDB" id="A0A1I3CEV6"/>
<dbReference type="EC" id="4.1.2.4" evidence="3 7"/>
<proteinExistence type="inferred from homology"/>
<dbReference type="GO" id="GO:0009264">
    <property type="term" value="P:deoxyribonucleotide catabolic process"/>
    <property type="evidence" value="ECO:0007669"/>
    <property type="project" value="UniProtKB-UniRule"/>
</dbReference>
<dbReference type="SMART" id="SM01133">
    <property type="entry name" value="DeoC"/>
    <property type="match status" value="1"/>
</dbReference>
<dbReference type="GO" id="GO:0016052">
    <property type="term" value="P:carbohydrate catabolic process"/>
    <property type="evidence" value="ECO:0007669"/>
    <property type="project" value="TreeGrafter"/>
</dbReference>
<dbReference type="InterPro" id="IPR013785">
    <property type="entry name" value="Aldolase_TIM"/>
</dbReference>
<dbReference type="Pfam" id="PF01791">
    <property type="entry name" value="DeoC"/>
    <property type="match status" value="1"/>
</dbReference>
<keyword evidence="9" id="KW-1185">Reference proteome</keyword>
<name>A0A1I3CEV6_9ACTN</name>
<keyword evidence="5" id="KW-0704">Schiff base</keyword>
<reference evidence="8 9" key="1">
    <citation type="submission" date="2016-10" db="EMBL/GenBank/DDBJ databases">
        <authorList>
            <person name="de Groot N.N."/>
        </authorList>
    </citation>
    <scope>NUCLEOTIDE SEQUENCE [LARGE SCALE GENOMIC DNA]</scope>
    <source>
        <strain evidence="8 9">CGMCC 1.11156</strain>
    </source>
</reference>
<evidence type="ECO:0000256" key="2">
    <source>
        <dbReference type="ARBA" id="ARBA00009473"/>
    </source>
</evidence>
<dbReference type="SUPFAM" id="SSF51569">
    <property type="entry name" value="Aldolase"/>
    <property type="match status" value="1"/>
</dbReference>
<evidence type="ECO:0000313" key="9">
    <source>
        <dbReference type="Proteomes" id="UP000198649"/>
    </source>
</evidence>
<gene>
    <name evidence="8" type="ORF">SAMN05216561_10232</name>
</gene>
<dbReference type="EMBL" id="FOQG01000002">
    <property type="protein sequence ID" value="SFH73088.1"/>
    <property type="molecule type" value="Genomic_DNA"/>
</dbReference>
<dbReference type="InterPro" id="IPR002915">
    <property type="entry name" value="DeoC/FbaB/LacD_aldolase"/>
</dbReference>
<sequence length="329" mass="35198">MSTSPSAAPAQGQAWDFSDVTRSNDSLRRFLHGLPGVDQVGADSRAASLGTRSIKTTAKAYALDLAIRMVDLTTLEGQDTHGKVRALAAKAMRPDPADPTCPAAAAVCVYPDMVGVAKEVLGDSGVHVAAVATAFPSGRAALDIKLADTRDAVEAGADEIDMVIDRGAFLSGHYLQVFEEIVAVKEACVRPDGHSAHLKVIFETGELQTYDNVRRVSWLAMMAGGHFIKTSTGKVQPAATLPVTMIMLEAVRDFREATGQMVGVKPAGGIRTAKDAIKYLVVVNEVAGPDWLDPDWFRFGASTLLNELLMQRTKMTTGRYSGPDYFTVD</sequence>
<dbReference type="PANTHER" id="PTHR10889">
    <property type="entry name" value="DEOXYRIBOSE-PHOSPHATE ALDOLASE"/>
    <property type="match status" value="1"/>
</dbReference>
<evidence type="ECO:0000256" key="4">
    <source>
        <dbReference type="ARBA" id="ARBA00023239"/>
    </source>
</evidence>
<dbReference type="InterPro" id="IPR011343">
    <property type="entry name" value="DeoC"/>
</dbReference>
<dbReference type="GO" id="GO:0005737">
    <property type="term" value="C:cytoplasm"/>
    <property type="evidence" value="ECO:0007669"/>
    <property type="project" value="InterPro"/>
</dbReference>
<dbReference type="NCBIfam" id="TIGR00126">
    <property type="entry name" value="deoC"/>
    <property type="match status" value="1"/>
</dbReference>
<evidence type="ECO:0000256" key="7">
    <source>
        <dbReference type="NCBIfam" id="TIGR00126"/>
    </source>
</evidence>
<accession>A0A1I3CEV6</accession>
<comment type="similarity">
    <text evidence="2">Belongs to the DeoC/FbaB aldolase family. DeoC type 2 subfamily.</text>
</comment>
<dbReference type="GO" id="GO:0004139">
    <property type="term" value="F:deoxyribose-phosphate aldolase activity"/>
    <property type="evidence" value="ECO:0007669"/>
    <property type="project" value="UniProtKB-UniRule"/>
</dbReference>
<dbReference type="Proteomes" id="UP000198649">
    <property type="component" value="Unassembled WGS sequence"/>
</dbReference>
<evidence type="ECO:0000256" key="1">
    <source>
        <dbReference type="ARBA" id="ARBA00004816"/>
    </source>
</evidence>
<dbReference type="CDD" id="cd00959">
    <property type="entry name" value="DeoC"/>
    <property type="match status" value="1"/>
</dbReference>
<dbReference type="OrthoDB" id="6579831at2"/>
<evidence type="ECO:0000256" key="3">
    <source>
        <dbReference type="ARBA" id="ARBA00012515"/>
    </source>
</evidence>
<comment type="pathway">
    <text evidence="1">Carbohydrate degradation; 2-deoxy-D-ribose 1-phosphate degradation; D-glyceraldehyde 3-phosphate and acetaldehyde from 2-deoxy-alpha-D-ribose 1-phosphate: step 2/2.</text>
</comment>
<dbReference type="PANTHER" id="PTHR10889:SF3">
    <property type="entry name" value="DEOXYRIBOSE-PHOSPHATE ALDOLASE"/>
    <property type="match status" value="1"/>
</dbReference>
<keyword evidence="4" id="KW-0456">Lyase</keyword>
<dbReference type="FunFam" id="3.20.20.70:FF:000106">
    <property type="entry name" value="Deoxyribose-phosphate aldolase"/>
    <property type="match status" value="1"/>
</dbReference>
<dbReference type="Gene3D" id="3.20.20.70">
    <property type="entry name" value="Aldolase class I"/>
    <property type="match status" value="1"/>
</dbReference>
<evidence type="ECO:0000256" key="5">
    <source>
        <dbReference type="ARBA" id="ARBA00023270"/>
    </source>
</evidence>
<dbReference type="STRING" id="1005945.SAMN05216561_10232"/>
<organism evidence="8 9">
    <name type="scientific">Nocardioides psychrotolerans</name>
    <dbReference type="NCBI Taxonomy" id="1005945"/>
    <lineage>
        <taxon>Bacteria</taxon>
        <taxon>Bacillati</taxon>
        <taxon>Actinomycetota</taxon>
        <taxon>Actinomycetes</taxon>
        <taxon>Propionibacteriales</taxon>
        <taxon>Nocardioidaceae</taxon>
        <taxon>Nocardioides</taxon>
    </lineage>
</organism>
<comment type="catalytic activity">
    <reaction evidence="6">
        <text>2-deoxy-D-ribose 5-phosphate = D-glyceraldehyde 3-phosphate + acetaldehyde</text>
        <dbReference type="Rhea" id="RHEA:12821"/>
        <dbReference type="ChEBI" id="CHEBI:15343"/>
        <dbReference type="ChEBI" id="CHEBI:59776"/>
        <dbReference type="ChEBI" id="CHEBI:62877"/>
        <dbReference type="EC" id="4.1.2.4"/>
    </reaction>
</comment>
<evidence type="ECO:0000313" key="8">
    <source>
        <dbReference type="EMBL" id="SFH73088.1"/>
    </source>
</evidence>
<protein>
    <recommendedName>
        <fullName evidence="3 7">Deoxyribose-phosphate aldolase</fullName>
        <ecNumber evidence="3 7">4.1.2.4</ecNumber>
    </recommendedName>
</protein>
<evidence type="ECO:0000256" key="6">
    <source>
        <dbReference type="ARBA" id="ARBA00048791"/>
    </source>
</evidence>
<dbReference type="RefSeq" id="WP_091110114.1">
    <property type="nucleotide sequence ID" value="NZ_BKAF01000028.1"/>
</dbReference>